<dbReference type="Proteomes" id="UP000314294">
    <property type="component" value="Unassembled WGS sequence"/>
</dbReference>
<name>A0A4Z2I488_9TELE</name>
<feature type="compositionally biased region" description="Basic and acidic residues" evidence="1">
    <location>
        <begin position="1"/>
        <end position="10"/>
    </location>
</feature>
<keyword evidence="3" id="KW-1185">Reference proteome</keyword>
<evidence type="ECO:0000313" key="2">
    <source>
        <dbReference type="EMBL" id="TNN72581.1"/>
    </source>
</evidence>
<organism evidence="2 3">
    <name type="scientific">Liparis tanakae</name>
    <name type="common">Tanaka's snailfish</name>
    <dbReference type="NCBI Taxonomy" id="230148"/>
    <lineage>
        <taxon>Eukaryota</taxon>
        <taxon>Metazoa</taxon>
        <taxon>Chordata</taxon>
        <taxon>Craniata</taxon>
        <taxon>Vertebrata</taxon>
        <taxon>Euteleostomi</taxon>
        <taxon>Actinopterygii</taxon>
        <taxon>Neopterygii</taxon>
        <taxon>Teleostei</taxon>
        <taxon>Neoteleostei</taxon>
        <taxon>Acanthomorphata</taxon>
        <taxon>Eupercaria</taxon>
        <taxon>Perciformes</taxon>
        <taxon>Cottioidei</taxon>
        <taxon>Cottales</taxon>
        <taxon>Liparidae</taxon>
        <taxon>Liparis</taxon>
    </lineage>
</organism>
<evidence type="ECO:0000256" key="1">
    <source>
        <dbReference type="SAM" id="MobiDB-lite"/>
    </source>
</evidence>
<dbReference type="AlphaFoldDB" id="A0A4Z2I488"/>
<accession>A0A4Z2I488</accession>
<gene>
    <name evidence="2" type="ORF">EYF80_017188</name>
</gene>
<sequence length="65" mass="7195">MKEEKSEKRGGKNGVSPPRSLLHVNSHHHSPVTDSPITSSASTAAQYSGRDNKVMLRLCILNYYI</sequence>
<dbReference type="EMBL" id="SRLO01000135">
    <property type="protein sequence ID" value="TNN72581.1"/>
    <property type="molecule type" value="Genomic_DNA"/>
</dbReference>
<proteinExistence type="predicted"/>
<feature type="compositionally biased region" description="Polar residues" evidence="1">
    <location>
        <begin position="32"/>
        <end position="46"/>
    </location>
</feature>
<reference evidence="2 3" key="1">
    <citation type="submission" date="2019-03" db="EMBL/GenBank/DDBJ databases">
        <title>First draft genome of Liparis tanakae, snailfish: a comprehensive survey of snailfish specific genes.</title>
        <authorList>
            <person name="Kim W."/>
            <person name="Song I."/>
            <person name="Jeong J.-H."/>
            <person name="Kim D."/>
            <person name="Kim S."/>
            <person name="Ryu S."/>
            <person name="Song J.Y."/>
            <person name="Lee S.K."/>
        </authorList>
    </citation>
    <scope>NUCLEOTIDE SEQUENCE [LARGE SCALE GENOMIC DNA]</scope>
    <source>
        <tissue evidence="2">Muscle</tissue>
    </source>
</reference>
<feature type="region of interest" description="Disordered" evidence="1">
    <location>
        <begin position="1"/>
        <end position="46"/>
    </location>
</feature>
<comment type="caution">
    <text evidence="2">The sequence shown here is derived from an EMBL/GenBank/DDBJ whole genome shotgun (WGS) entry which is preliminary data.</text>
</comment>
<evidence type="ECO:0000313" key="3">
    <source>
        <dbReference type="Proteomes" id="UP000314294"/>
    </source>
</evidence>
<protein>
    <submittedName>
        <fullName evidence="2">Uncharacterized protein</fullName>
    </submittedName>
</protein>